<geneLocation type="plasmid" evidence="1 2">
    <name>pMtWR-220</name>
</geneLocation>
<proteinExistence type="predicted"/>
<reference evidence="1 2" key="1">
    <citation type="submission" date="2017-05" db="EMBL/GenBank/DDBJ databases">
        <title>Complete genome sequence of Meiothermus taiwanensis WR-220.</title>
        <authorList>
            <person name="Wu W.-L."/>
            <person name="Lo W.-S."/>
            <person name="Kuo C.-H."/>
            <person name="Wu S.-H."/>
        </authorList>
    </citation>
    <scope>NUCLEOTIDE SEQUENCE [LARGE SCALE GENOMIC DNA]</scope>
    <source>
        <strain evidence="1 2">WR-220</strain>
        <plasmid evidence="1 2">pMtWR-220</plasmid>
    </source>
</reference>
<dbReference type="EMBL" id="CP021131">
    <property type="protein sequence ID" value="AWR88058.1"/>
    <property type="molecule type" value="Genomic_DNA"/>
</dbReference>
<keyword evidence="1" id="KW-0614">Plasmid</keyword>
<sequence>MGINLSFGGGGPRAVRIEGGFIETPDSWFVFERQDQRPRLVGAVISDLNLELGGPIIFIEIFYPEVLEEWKNSPERKNFMQKFSRHQHVESDLEEELGRFVTVNAKAMGYNLMHMLEFFNQKYRSLEGGQAGG</sequence>
<gene>
    <name evidence="1" type="ORF">Mtai_v1c28350</name>
</gene>
<name>A0ABN5M0K5_9DEIN</name>
<evidence type="ECO:0000313" key="1">
    <source>
        <dbReference type="EMBL" id="AWR88058.1"/>
    </source>
</evidence>
<evidence type="ECO:0000313" key="2">
    <source>
        <dbReference type="Proteomes" id="UP000263013"/>
    </source>
</evidence>
<protein>
    <submittedName>
        <fullName evidence="1">Uncharacterized protein</fullName>
    </submittedName>
</protein>
<organism evidence="1 2">
    <name type="scientific">Meiothermus taiwanensis WR-220</name>
    <dbReference type="NCBI Taxonomy" id="1339250"/>
    <lineage>
        <taxon>Bacteria</taxon>
        <taxon>Thermotogati</taxon>
        <taxon>Deinococcota</taxon>
        <taxon>Deinococci</taxon>
        <taxon>Thermales</taxon>
        <taxon>Thermaceae</taxon>
        <taxon>Meiothermus</taxon>
    </lineage>
</organism>
<dbReference type="Proteomes" id="UP000263013">
    <property type="component" value="Plasmid pMtWR-220"/>
</dbReference>
<accession>A0ABN5M0K5</accession>
<keyword evidence="2" id="KW-1185">Reference proteome</keyword>